<dbReference type="PANTHER" id="PTHR43968">
    <property type="match status" value="1"/>
</dbReference>
<feature type="domain" description="GST C-terminal" evidence="3">
    <location>
        <begin position="97"/>
        <end position="238"/>
    </location>
</feature>
<protein>
    <submittedName>
        <fullName evidence="4">Glutathione S-transferase domain-containing protein</fullName>
    </submittedName>
</protein>
<dbReference type="Pfam" id="PF13409">
    <property type="entry name" value="GST_N_2"/>
    <property type="match status" value="1"/>
</dbReference>
<reference evidence="5" key="1">
    <citation type="journal article" date="2015" name="Genome Announc.">
        <title>Draft whole-genome sequence of the biocontrol agent Trichoderma harzianum T6776.</title>
        <authorList>
            <person name="Baroncelli R."/>
            <person name="Piaggeschi G."/>
            <person name="Fiorini L."/>
            <person name="Bertolini E."/>
            <person name="Zapparata A."/>
            <person name="Pe M.E."/>
            <person name="Sarrocco S."/>
            <person name="Vannacci G."/>
        </authorList>
    </citation>
    <scope>NUCLEOTIDE SEQUENCE [LARGE SCALE GENOMIC DNA]</scope>
    <source>
        <strain evidence="5">T6776</strain>
    </source>
</reference>
<dbReference type="InterPro" id="IPR036282">
    <property type="entry name" value="Glutathione-S-Trfase_C_sf"/>
</dbReference>
<name>A0A0F9ZI44_TRIHA</name>
<proteinExistence type="inferred from homology"/>
<dbReference type="OMA" id="IPAWHAF"/>
<dbReference type="SFLD" id="SFLDG00358">
    <property type="entry name" value="Main_(cytGST)"/>
    <property type="match status" value="1"/>
</dbReference>
<dbReference type="InterPro" id="IPR050983">
    <property type="entry name" value="GST_Omega/HSP26"/>
</dbReference>
<dbReference type="Gene3D" id="1.20.1050.10">
    <property type="match status" value="1"/>
</dbReference>
<comment type="caution">
    <text evidence="4">The sequence shown here is derived from an EMBL/GenBank/DDBJ whole genome shotgun (WGS) entry which is preliminary data.</text>
</comment>
<dbReference type="InterPro" id="IPR004045">
    <property type="entry name" value="Glutathione_S-Trfase_N"/>
</dbReference>
<dbReference type="SUPFAM" id="SSF52833">
    <property type="entry name" value="Thioredoxin-like"/>
    <property type="match status" value="1"/>
</dbReference>
<dbReference type="OrthoDB" id="4951845at2759"/>
<evidence type="ECO:0000259" key="2">
    <source>
        <dbReference type="PROSITE" id="PS50404"/>
    </source>
</evidence>
<sequence>MADSPKIKLYTNHMSPWAHRAHITLKELKVPFEEEIIDITKPRTPEYLQINPRGLVPSLSFNGEILTESAIIATFLADTFPTAGGNTLLPESTSPDGPLKRARISFFVDAYLNKVQPVFMKVNMAKSDEERKAALADFVTVTAKELDPLLADAAPFFGGSSNLTLAEVLTASFILRMYALCRHGLLPATLPESLAAQAPKFDQWAQKVITHPSVLGTLDEEAWIAVMKQRMGGGKPKA</sequence>
<organism evidence="4 5">
    <name type="scientific">Trichoderma harzianum</name>
    <name type="common">Hypocrea lixii</name>
    <dbReference type="NCBI Taxonomy" id="5544"/>
    <lineage>
        <taxon>Eukaryota</taxon>
        <taxon>Fungi</taxon>
        <taxon>Dikarya</taxon>
        <taxon>Ascomycota</taxon>
        <taxon>Pezizomycotina</taxon>
        <taxon>Sordariomycetes</taxon>
        <taxon>Hypocreomycetidae</taxon>
        <taxon>Hypocreales</taxon>
        <taxon>Hypocreaceae</taxon>
        <taxon>Trichoderma</taxon>
    </lineage>
</organism>
<dbReference type="GO" id="GO:0016740">
    <property type="term" value="F:transferase activity"/>
    <property type="evidence" value="ECO:0007669"/>
    <property type="project" value="UniProtKB-KW"/>
</dbReference>
<dbReference type="PROSITE" id="PS50405">
    <property type="entry name" value="GST_CTER"/>
    <property type="match status" value="1"/>
</dbReference>
<dbReference type="AlphaFoldDB" id="A0A0F9ZI44"/>
<dbReference type="Proteomes" id="UP000034112">
    <property type="component" value="Unassembled WGS sequence"/>
</dbReference>
<keyword evidence="4" id="KW-0808">Transferase</keyword>
<gene>
    <name evidence="4" type="ORF">THAR02_07934</name>
</gene>
<dbReference type="InterPro" id="IPR040079">
    <property type="entry name" value="Glutathione_S-Trfase"/>
</dbReference>
<evidence type="ECO:0000313" key="5">
    <source>
        <dbReference type="Proteomes" id="UP000034112"/>
    </source>
</evidence>
<dbReference type="InterPro" id="IPR036249">
    <property type="entry name" value="Thioredoxin-like_sf"/>
</dbReference>
<evidence type="ECO:0000259" key="3">
    <source>
        <dbReference type="PROSITE" id="PS50405"/>
    </source>
</evidence>
<dbReference type="GO" id="GO:0005737">
    <property type="term" value="C:cytoplasm"/>
    <property type="evidence" value="ECO:0007669"/>
    <property type="project" value="TreeGrafter"/>
</dbReference>
<evidence type="ECO:0000256" key="1">
    <source>
        <dbReference type="ARBA" id="ARBA00007409"/>
    </source>
</evidence>
<feature type="domain" description="GST N-terminal" evidence="2">
    <location>
        <begin position="5"/>
        <end position="84"/>
    </location>
</feature>
<dbReference type="PROSITE" id="PS50404">
    <property type="entry name" value="GST_NTER"/>
    <property type="match status" value="1"/>
</dbReference>
<dbReference type="SFLD" id="SFLDS00019">
    <property type="entry name" value="Glutathione_Transferase_(cytos"/>
    <property type="match status" value="1"/>
</dbReference>
<dbReference type="CDD" id="cd00570">
    <property type="entry name" value="GST_N_family"/>
    <property type="match status" value="1"/>
</dbReference>
<dbReference type="PANTHER" id="PTHR43968:SF8">
    <property type="entry name" value="S-TRANSFERASE, PUTATIVE (AFU_ORTHOLOGUE AFUA_2G00590)-RELATED"/>
    <property type="match status" value="1"/>
</dbReference>
<accession>A0A0F9ZI44</accession>
<dbReference type="Gene3D" id="3.40.30.10">
    <property type="entry name" value="Glutaredoxin"/>
    <property type="match status" value="1"/>
</dbReference>
<dbReference type="SUPFAM" id="SSF47616">
    <property type="entry name" value="GST C-terminal domain-like"/>
    <property type="match status" value="1"/>
</dbReference>
<evidence type="ECO:0000313" key="4">
    <source>
        <dbReference type="EMBL" id="KKO99961.1"/>
    </source>
</evidence>
<dbReference type="InterPro" id="IPR010987">
    <property type="entry name" value="Glutathione-S-Trfase_C-like"/>
</dbReference>
<dbReference type="EMBL" id="JOKZ01000287">
    <property type="protein sequence ID" value="KKO99961.1"/>
    <property type="molecule type" value="Genomic_DNA"/>
</dbReference>
<comment type="similarity">
    <text evidence="1">Belongs to the GST superfamily.</text>
</comment>